<protein>
    <submittedName>
        <fullName evidence="3">CBS domain protein</fullName>
    </submittedName>
</protein>
<dbReference type="Pfam" id="PF00571">
    <property type="entry name" value="CBS"/>
    <property type="match status" value="1"/>
</dbReference>
<dbReference type="InterPro" id="IPR000644">
    <property type="entry name" value="CBS_dom"/>
</dbReference>
<dbReference type="Gene3D" id="3.10.580.10">
    <property type="entry name" value="CBS-domain"/>
    <property type="match status" value="1"/>
</dbReference>
<name>A0A562S0M5_9BACT</name>
<dbReference type="OrthoDB" id="5470806at2"/>
<dbReference type="SUPFAM" id="SSF54631">
    <property type="entry name" value="CBS-domain pair"/>
    <property type="match status" value="1"/>
</dbReference>
<dbReference type="InterPro" id="IPR046342">
    <property type="entry name" value="CBS_dom_sf"/>
</dbReference>
<keyword evidence="1" id="KW-0129">CBS domain</keyword>
<comment type="caution">
    <text evidence="3">The sequence shown here is derived from an EMBL/GenBank/DDBJ whole genome shotgun (WGS) entry which is preliminary data.</text>
</comment>
<evidence type="ECO:0000256" key="1">
    <source>
        <dbReference type="PROSITE-ProRule" id="PRU00703"/>
    </source>
</evidence>
<dbReference type="PROSITE" id="PS51371">
    <property type="entry name" value="CBS"/>
    <property type="match status" value="1"/>
</dbReference>
<feature type="domain" description="CBS" evidence="2">
    <location>
        <begin position="9"/>
        <end position="76"/>
    </location>
</feature>
<proteinExistence type="predicted"/>
<organism evidence="3 4">
    <name type="scientific">Desulfobotulus alkaliphilus</name>
    <dbReference type="NCBI Taxonomy" id="622671"/>
    <lineage>
        <taxon>Bacteria</taxon>
        <taxon>Pseudomonadati</taxon>
        <taxon>Thermodesulfobacteriota</taxon>
        <taxon>Desulfobacteria</taxon>
        <taxon>Desulfobacterales</taxon>
        <taxon>Desulfobacteraceae</taxon>
        <taxon>Desulfobotulus</taxon>
    </lineage>
</organism>
<dbReference type="RefSeq" id="WP_144683110.1">
    <property type="nucleotide sequence ID" value="NZ_VLLC01000006.1"/>
</dbReference>
<gene>
    <name evidence="3" type="ORF">LZ24_01086</name>
</gene>
<dbReference type="Proteomes" id="UP000318307">
    <property type="component" value="Unassembled WGS sequence"/>
</dbReference>
<keyword evidence="4" id="KW-1185">Reference proteome</keyword>
<reference evidence="3 4" key="1">
    <citation type="submission" date="2019-07" db="EMBL/GenBank/DDBJ databases">
        <title>Genome sequencing of 100 strains of the haloalkaliphilic chemolithoautotrophic sulfur-oxidizing bacterium Thioalkalivibrio.</title>
        <authorList>
            <person name="Muyzer G."/>
        </authorList>
    </citation>
    <scope>NUCLEOTIDE SEQUENCE [LARGE SCALE GENOMIC DNA]</scope>
    <source>
        <strain evidence="3 4">ASO4-4</strain>
    </source>
</reference>
<evidence type="ECO:0000259" key="2">
    <source>
        <dbReference type="PROSITE" id="PS51371"/>
    </source>
</evidence>
<evidence type="ECO:0000313" key="3">
    <source>
        <dbReference type="EMBL" id="TWI74146.1"/>
    </source>
</evidence>
<dbReference type="AlphaFoldDB" id="A0A562S0M5"/>
<evidence type="ECO:0000313" key="4">
    <source>
        <dbReference type="Proteomes" id="UP000318307"/>
    </source>
</evidence>
<sequence>MQQFVRDFMVPTEKFPTIQDSATFTEAVLALEASQEAFLAGKQEQRILLVFDDAGKIVGKLTPIDIVRGLEPNFDKVVDKEAGAFISNVNYVIDSMKKQTQLWSKPIDDLCVRAKDMRVRDFVKSTPRSQIIGADASLNDALHAFVIFGHDAIFAMDGPVVAGVLRFSDVYREIQRQIKACKI</sequence>
<dbReference type="EMBL" id="VLLC01000006">
    <property type="protein sequence ID" value="TWI74146.1"/>
    <property type="molecule type" value="Genomic_DNA"/>
</dbReference>
<accession>A0A562S0M5</accession>